<sequence length="661" mass="73609">MQEGNENERIKTLPEDPEDDRAYIYQGARPKEKFCNNTNKYGEGSNSITNGSTSQRKTKKKKKKKIGRVLQNGASLSSPSSSTSSSPESSMNEVLSSGSSNSVKSKILLKASDQRLHENKKKLGHLVNNENLSGNEGDDGLSGDDFCIYTYKGDQFADLPNSLFPAEIVEHDGDEHHRENHYEANQRRGNQQQDEERSNPGSSPEMDYLEMDFDPGPSLEQDSEDEIENFEKKTSNDSSVPELPSEHVENSVQEAGVVQKNVNCGSQESKPGPSNETLCFSKNNNSKTVTSNSNTCCTKSKENVSGSRGTQYSIDESSDNYDVGSDERQEFDKEERNCGSCNNHSYGGRRLDNKNLWTDDRELSNVQKSVTESDLKRPFDGIMLWTEPEAISNQVTLASSEVSCGATAVINVMLALKMRFSIEKVKEGICTRLRSDSSSIPQYLVSRSFAGVAHENLIRGIHHASQGVLYAKFFQMYPRRDIALSRWLSRWMKMGAVPIATMNVQRDRKGSSSPIGATASESSASDSRHHQMIYGVNSKGIHLTNPMECLRDEELWCRLTSPSVLNIKRQEIVSRWSPDTNLKPLMFQSDDRWKTMNVLGQVVNIIRESPDPSAQGKFLTQHISIPASSGITLVIPRDSHGYEELLATTDLPLSSSMPELK</sequence>
<dbReference type="EMBL" id="JAWJWE010000002">
    <property type="protein sequence ID" value="KAK6642379.1"/>
    <property type="molecule type" value="Genomic_DNA"/>
</dbReference>
<feature type="compositionally biased region" description="Basic and acidic residues" evidence="1">
    <location>
        <begin position="168"/>
        <end position="186"/>
    </location>
</feature>
<evidence type="ECO:0000313" key="3">
    <source>
        <dbReference type="Proteomes" id="UP001372834"/>
    </source>
</evidence>
<feature type="compositionally biased region" description="Basic and acidic residues" evidence="1">
    <location>
        <begin position="325"/>
        <end position="336"/>
    </location>
</feature>
<dbReference type="AlphaFoldDB" id="A0AAN8PNR2"/>
<feature type="compositionally biased region" description="Basic residues" evidence="1">
    <location>
        <begin position="56"/>
        <end position="67"/>
    </location>
</feature>
<comment type="caution">
    <text evidence="2">The sequence shown here is derived from an EMBL/GenBank/DDBJ whole genome shotgun (WGS) entry which is preliminary data.</text>
</comment>
<feature type="compositionally biased region" description="Low complexity" evidence="1">
    <location>
        <begin position="75"/>
        <end position="103"/>
    </location>
</feature>
<feature type="region of interest" description="Disordered" evidence="1">
    <location>
        <begin position="503"/>
        <end position="528"/>
    </location>
</feature>
<feature type="compositionally biased region" description="Basic and acidic residues" evidence="1">
    <location>
        <begin position="1"/>
        <end position="14"/>
    </location>
</feature>
<organism evidence="2 3">
    <name type="scientific">Polyplax serrata</name>
    <name type="common">Common mouse louse</name>
    <dbReference type="NCBI Taxonomy" id="468196"/>
    <lineage>
        <taxon>Eukaryota</taxon>
        <taxon>Metazoa</taxon>
        <taxon>Ecdysozoa</taxon>
        <taxon>Arthropoda</taxon>
        <taxon>Hexapoda</taxon>
        <taxon>Insecta</taxon>
        <taxon>Pterygota</taxon>
        <taxon>Neoptera</taxon>
        <taxon>Paraneoptera</taxon>
        <taxon>Psocodea</taxon>
        <taxon>Troctomorpha</taxon>
        <taxon>Phthiraptera</taxon>
        <taxon>Anoplura</taxon>
        <taxon>Polyplacidae</taxon>
        <taxon>Polyplax</taxon>
    </lineage>
</organism>
<gene>
    <name evidence="2" type="ORF">RUM43_003880</name>
</gene>
<dbReference type="Proteomes" id="UP001372834">
    <property type="component" value="Unassembled WGS sequence"/>
</dbReference>
<accession>A0AAN8PNR2</accession>
<feature type="compositionally biased region" description="Polar residues" evidence="1">
    <location>
        <begin position="511"/>
        <end position="525"/>
    </location>
</feature>
<feature type="compositionally biased region" description="Polar residues" evidence="1">
    <location>
        <begin position="303"/>
        <end position="315"/>
    </location>
</feature>
<feature type="region of interest" description="Disordered" evidence="1">
    <location>
        <begin position="167"/>
        <end position="250"/>
    </location>
</feature>
<feature type="region of interest" description="Disordered" evidence="1">
    <location>
        <begin position="120"/>
        <end position="140"/>
    </location>
</feature>
<feature type="compositionally biased region" description="Polar residues" evidence="1">
    <location>
        <begin position="263"/>
        <end position="280"/>
    </location>
</feature>
<feature type="compositionally biased region" description="Polar residues" evidence="1">
    <location>
        <begin position="35"/>
        <end position="55"/>
    </location>
</feature>
<feature type="compositionally biased region" description="Low complexity" evidence="1">
    <location>
        <begin position="281"/>
        <end position="298"/>
    </location>
</feature>
<proteinExistence type="predicted"/>
<reference evidence="2 3" key="1">
    <citation type="submission" date="2023-10" db="EMBL/GenBank/DDBJ databases">
        <title>Genomes of two closely related lineages of the louse Polyplax serrata with different host specificities.</title>
        <authorList>
            <person name="Martinu J."/>
            <person name="Tarabai H."/>
            <person name="Stefka J."/>
            <person name="Hypsa V."/>
        </authorList>
    </citation>
    <scope>NUCLEOTIDE SEQUENCE [LARGE SCALE GENOMIC DNA]</scope>
    <source>
        <strain evidence="2">HR10_N</strain>
    </source>
</reference>
<feature type="region of interest" description="Disordered" evidence="1">
    <location>
        <begin position="263"/>
        <end position="336"/>
    </location>
</feature>
<evidence type="ECO:0000313" key="2">
    <source>
        <dbReference type="EMBL" id="KAK6642379.1"/>
    </source>
</evidence>
<name>A0AAN8PNR2_POLSC</name>
<protein>
    <submittedName>
        <fullName evidence="2">Uncharacterized protein</fullName>
    </submittedName>
</protein>
<feature type="region of interest" description="Disordered" evidence="1">
    <location>
        <begin position="1"/>
        <end position="103"/>
    </location>
</feature>
<evidence type="ECO:0000256" key="1">
    <source>
        <dbReference type="SAM" id="MobiDB-lite"/>
    </source>
</evidence>